<evidence type="ECO:0000256" key="1">
    <source>
        <dbReference type="ARBA" id="ARBA00004613"/>
    </source>
</evidence>
<dbReference type="PATRIC" id="fig|316.77.peg.2337"/>
<feature type="region of interest" description="Disordered" evidence="4">
    <location>
        <begin position="1786"/>
        <end position="1808"/>
    </location>
</feature>
<evidence type="ECO:0000259" key="5">
    <source>
        <dbReference type="SMART" id="SM00912"/>
    </source>
</evidence>
<dbReference type="GO" id="GO:0005576">
    <property type="term" value="C:extracellular region"/>
    <property type="evidence" value="ECO:0007669"/>
    <property type="project" value="UniProtKB-SubCell"/>
</dbReference>
<dbReference type="Gene3D" id="2.160.20.10">
    <property type="entry name" value="Single-stranded right-handed beta-helix, Pectin lyase-like"/>
    <property type="match status" value="1"/>
</dbReference>
<organism evidence="6 7">
    <name type="scientific">Stutzerimonas stutzeri</name>
    <name type="common">Pseudomonas stutzeri</name>
    <dbReference type="NCBI Taxonomy" id="316"/>
    <lineage>
        <taxon>Bacteria</taxon>
        <taxon>Pseudomonadati</taxon>
        <taxon>Pseudomonadota</taxon>
        <taxon>Gammaproteobacteria</taxon>
        <taxon>Pseudomonadales</taxon>
        <taxon>Pseudomonadaceae</taxon>
        <taxon>Stutzerimonas</taxon>
    </lineage>
</organism>
<keyword evidence="3" id="KW-0732">Signal</keyword>
<evidence type="ECO:0000256" key="2">
    <source>
        <dbReference type="ARBA" id="ARBA00022525"/>
    </source>
</evidence>
<dbReference type="PANTHER" id="PTHR12338:SF8">
    <property type="entry name" value="HEME_HEMOPEXIN-BINDING PROTEIN"/>
    <property type="match status" value="1"/>
</dbReference>
<dbReference type="Pfam" id="PF13018">
    <property type="entry name" value="ESPR"/>
    <property type="match status" value="1"/>
</dbReference>
<reference evidence="6 7" key="2">
    <citation type="submission" date="2014-03" db="EMBL/GenBank/DDBJ databases">
        <authorList>
            <person name="Baltrus D."/>
            <person name="Dougherty K."/>
        </authorList>
    </citation>
    <scope>NUCLEOTIDE SEQUENCE</scope>
    <source>
        <strain evidence="6 7">28a24</strain>
    </source>
</reference>
<dbReference type="Proteomes" id="UP000019522">
    <property type="component" value="Chromosome"/>
</dbReference>
<dbReference type="InterPro" id="IPR011050">
    <property type="entry name" value="Pectin_lyase_fold/virulence"/>
</dbReference>
<dbReference type="OrthoDB" id="218680at2"/>
<dbReference type="EMBL" id="CP007441">
    <property type="protein sequence ID" value="AHL75723.1"/>
    <property type="molecule type" value="Genomic_DNA"/>
</dbReference>
<dbReference type="InterPro" id="IPR012334">
    <property type="entry name" value="Pectin_lyas_fold"/>
</dbReference>
<evidence type="ECO:0000256" key="4">
    <source>
        <dbReference type="SAM" id="MobiDB-lite"/>
    </source>
</evidence>
<dbReference type="InterPro" id="IPR041248">
    <property type="entry name" value="YDG"/>
</dbReference>
<comment type="subcellular location">
    <subcellularLocation>
        <location evidence="1">Secreted</location>
    </subcellularLocation>
</comment>
<dbReference type="InterPro" id="IPR050909">
    <property type="entry name" value="Bact_Autotransporter_VF"/>
</dbReference>
<dbReference type="SUPFAM" id="SSF51126">
    <property type="entry name" value="Pectin lyase-like"/>
    <property type="match status" value="1"/>
</dbReference>
<accession>W8R7Y7</accession>
<name>W8R7Y7_STUST</name>
<dbReference type="Pfam" id="PF05860">
    <property type="entry name" value="TPS"/>
    <property type="match status" value="1"/>
</dbReference>
<evidence type="ECO:0000313" key="7">
    <source>
        <dbReference type="Proteomes" id="UP000019522"/>
    </source>
</evidence>
<sequence>MKSASLNHVYRLVWSDADQAFVAVAEHTAARGKRGGVVGALAALGLLTMGAAHAADLPTGGTIVAGSGAISQNGDQMVINQSSGKLVTNWNSFDVGASSGVTFHQPGADSIALNRVIGGGSASQILGKLDANGQVWLLNPNGVVIGKGAEVNVGGLVASSLQISDEDFLAGKTALSAGAGAGAVINQGSIKAAEGGVVALIGPQVSNSGNIHTPGGSTVLAAGDKVALDFNGDGLVSVNIERGVLDALVQNEGHISADGGVVALSARSADAALSSVINNTGIIEAKGLVERGGRILLDGDADGGLTQVAGVLDVSSEHGQGGDITVTGERIALSDATLDAGGATGGGTIKVGGGWQGKDASVANASEVTVEKNVTVKADATENGDGGTVVFWSDKDNRFAGNISVRGGKQGGNGGKAEVSGKQTLQYAGVTDARAAKGRTGDLLLDPTTVTVSGGSGTGGDWSSGTGDVTVYEKTLEEQTANVLMQATNSIRFGDLTQNGGDGVITMQEDVSFRAEVIRNNTSGSSSRGDMFFDNAQNELVVSGTGSIYLQAGGGGTGSISNVFNLTATGPGENPAVADLPDHTVSIIGSGTPGAGSVTLLGADGLTIGGAITTHGGYVRLSGDSDVGGQGHFTLNTPVTTNGGNLYISFGNGNTGSATLLGDMVLGNGRLYFGDAINAAGGQGLGASTGEKVLAGLLSLSGDVNFSTPLTMKGGASIYTNGAINFTSTVNLDTGNDLLTLRANNVDFTNATLQNLSTASIRLEPYDEATDITLDSSSGNAGGGILLDAYSPATDISDLVGIKNLTIGRADGTGTTTVDASGFGFSANNNLTLLNGDIVVDGTLSNTHASGHVIAQAGEGDVVINNNGRVSAQGSGDAVVLVAARNFVNNAGANALLAGNGRWLTYSTSPLDDTRGGLDVDFKQYAAQYGDTVLGTGNGHLYTYAPKVKVELTGEVRKTYDGNAVATVANSNFDMSGAIDGDTIDVISFGDAYYADKNAASGKLVTVDDVEVSEATNGSVKVYGYQVDASSVSGEVGVIDKKALTATANVVDKVYDGTTAADLSNVQLVGVVAGDAGKVNASGSTGSFVDKNSGQDKSVSGSGIALSGDEANNYSFDTTAQVGTADIGKKALTATADVADKTYDGTTAAELSNIVLGGIVSGDAGKVITSGSTGSFVDKNAGNNKSVSGSGIALTGDEAANYSFDTSAQIGTADIEKKALTATADVADKTYDGTTGAQLSNIVLSGIVGGDEGKVGTSGSSGSFSDKNAGLDKSVSGSGIALTGGEADNYSFDTNAQVGTADIGKKTLTATADVADKVYDGSTAADLSNVQLIGVVAGDTSKVNTSGSTGSFVDKNAGQDKSVSGSGIALTGDEANNYAFDTGAQIGTADIDKKTLTATADVADKVYGGTAAADLSNVQLIGVVASDAGKVNTSGSTGSFVDKNAGQDKSVSGSGIALTGDEASNYTFDTGAQIGTADIDKKTLTATADVADKVYDGTTAADLSNIQLVGVVAGDAGKVNSSGAAGSFIDKNAGQDKSVSGSGIALSGDEAGNYSFDTSAQIGTADIGKKALTATADVADKTYDGTTAAELSNIVLGGIVSGDAGKVITSGSTGSFVDKNAGNNKSVSGSGIALTGDEAANYSFDTSAQIGTADIEKKALTATADVADKTYDGTTGAQLSNIVLSGIVGGDEGKVGTSGSSGSFSDKNAGLDKSVSGSGIALTGGEADNYSFDTNAQVGTADIGKKTLTATADVADKVYDASTAADLSNVQLIGVVAGDAGKVHTSGSTGSFSDKNAGQDKSVSGSGIGLTGDEANNYAFDTDGQIGTADINKKALTATADVADKIYDGTTGAQLSNIVLSGIVSGDEGHVITSGSTGSFVDKNAGQDKSVSGSGIALSGDEADNYAFDTGAQIGTADIDKKTLTATADVADKVYDGTTAADLSNVQLVGVVAGDAGKVNTSGNTGSFFDKNAGQDKSVRGSGIGLTGDEANNYAFDTGAQIGTADIDRKTITAVVNIADKVYDGNGTAVIRDTKLNGVITGDDIGASGTAAFTDPAAGQSKTVAVELQLVGEDAENYALADSPVFGEATIQAPYYEPAGLIAEPSGANGTELSRDRSTNRPVLETSIGPWPVLADALYSIVPERSEPPQGSGEAATVVRGSSLSMGGIMSLALEDSRLEPASTNTLALYDRDPGQPLRGQGLYSATDLGSSITLEREASLAGQSPLLERSSIVSSKGIVPVVGGTWLNLQVALLKGGALLIEVGQEGEELSSEEIAAYGLAVSKKRLGVSVQALRTVVIERTRHLASSEGGPQIDL</sequence>
<proteinExistence type="predicted"/>
<feature type="compositionally biased region" description="Polar residues" evidence="4">
    <location>
        <begin position="1786"/>
        <end position="1805"/>
    </location>
</feature>
<keyword evidence="2" id="KW-0964">Secreted</keyword>
<reference evidence="7" key="1">
    <citation type="journal article" date="2014" name="Genome Announc.">
        <title>Complete Genome Sequence of the Highly Transformable Pseudomonas stutzeri Strain 28a24.</title>
        <authorList>
            <person name="Smith B.A."/>
            <person name="Dougherty K.M."/>
            <person name="Baltrus D.A."/>
        </authorList>
    </citation>
    <scope>NUCLEOTIDE SEQUENCE [LARGE SCALE GENOMIC DNA]</scope>
    <source>
        <strain evidence="7">28a24</strain>
    </source>
</reference>
<protein>
    <submittedName>
        <fullName evidence="6">Filamentous hemagglutinin</fullName>
    </submittedName>
</protein>
<dbReference type="Pfam" id="PF18657">
    <property type="entry name" value="YDG"/>
    <property type="match status" value="13"/>
</dbReference>
<dbReference type="SMART" id="SM00912">
    <property type="entry name" value="Haemagg_act"/>
    <property type="match status" value="1"/>
</dbReference>
<dbReference type="NCBIfam" id="TIGR01901">
    <property type="entry name" value="adhes_NPXG"/>
    <property type="match status" value="1"/>
</dbReference>
<dbReference type="KEGG" id="pstt:CH92_11655"/>
<dbReference type="InterPro" id="IPR008638">
    <property type="entry name" value="FhaB/CdiA-like_TPS"/>
</dbReference>
<feature type="domain" description="Filamentous haemagglutinin FhaB/tRNA nuclease CdiA-like TPS" evidence="5">
    <location>
        <begin position="54"/>
        <end position="167"/>
    </location>
</feature>
<evidence type="ECO:0000256" key="3">
    <source>
        <dbReference type="ARBA" id="ARBA00022729"/>
    </source>
</evidence>
<dbReference type="RefSeq" id="WP_025241921.1">
    <property type="nucleotide sequence ID" value="NZ_CP007441.1"/>
</dbReference>
<gene>
    <name evidence="6" type="ORF">CH92_11655</name>
</gene>
<dbReference type="PANTHER" id="PTHR12338">
    <property type="entry name" value="AUTOTRANSPORTER"/>
    <property type="match status" value="1"/>
</dbReference>
<dbReference type="InterPro" id="IPR024973">
    <property type="entry name" value="ESPR"/>
</dbReference>
<evidence type="ECO:0000313" key="6">
    <source>
        <dbReference type="EMBL" id="AHL75723.1"/>
    </source>
</evidence>